<keyword evidence="1" id="KW-0472">Membrane</keyword>
<keyword evidence="1" id="KW-1133">Transmembrane helix</keyword>
<comment type="caution">
    <text evidence="2">The sequence shown here is derived from an EMBL/GenBank/DDBJ whole genome shotgun (WGS) entry which is preliminary data.</text>
</comment>
<protein>
    <submittedName>
        <fullName evidence="2">6980_t:CDS:1</fullName>
    </submittedName>
</protein>
<dbReference type="Proteomes" id="UP001153678">
    <property type="component" value="Unassembled WGS sequence"/>
</dbReference>
<organism evidence="2 3">
    <name type="scientific">Funneliformis geosporum</name>
    <dbReference type="NCBI Taxonomy" id="1117311"/>
    <lineage>
        <taxon>Eukaryota</taxon>
        <taxon>Fungi</taxon>
        <taxon>Fungi incertae sedis</taxon>
        <taxon>Mucoromycota</taxon>
        <taxon>Glomeromycotina</taxon>
        <taxon>Glomeromycetes</taxon>
        <taxon>Glomerales</taxon>
        <taxon>Glomeraceae</taxon>
        <taxon>Funneliformis</taxon>
    </lineage>
</organism>
<dbReference type="AlphaFoldDB" id="A0A9W4SJ18"/>
<gene>
    <name evidence="2" type="ORF">FWILDA_LOCUS4542</name>
</gene>
<keyword evidence="1" id="KW-0812">Transmembrane</keyword>
<feature type="transmembrane region" description="Helical" evidence="1">
    <location>
        <begin position="21"/>
        <end position="42"/>
    </location>
</feature>
<evidence type="ECO:0000256" key="1">
    <source>
        <dbReference type="SAM" id="Phobius"/>
    </source>
</evidence>
<name>A0A9W4SJ18_9GLOM</name>
<accession>A0A9W4SJ18</accession>
<dbReference type="EMBL" id="CAMKVN010000691">
    <property type="protein sequence ID" value="CAI2170361.1"/>
    <property type="molecule type" value="Genomic_DNA"/>
</dbReference>
<feature type="transmembrane region" description="Helical" evidence="1">
    <location>
        <begin position="172"/>
        <end position="194"/>
    </location>
</feature>
<evidence type="ECO:0000313" key="3">
    <source>
        <dbReference type="Proteomes" id="UP001153678"/>
    </source>
</evidence>
<feature type="transmembrane region" description="Helical" evidence="1">
    <location>
        <begin position="82"/>
        <end position="100"/>
    </location>
</feature>
<proteinExistence type="predicted"/>
<evidence type="ECO:0000313" key="2">
    <source>
        <dbReference type="EMBL" id="CAI2170361.1"/>
    </source>
</evidence>
<reference evidence="2" key="1">
    <citation type="submission" date="2022-08" db="EMBL/GenBank/DDBJ databases">
        <authorList>
            <person name="Kallberg Y."/>
            <person name="Tangrot J."/>
            <person name="Rosling A."/>
        </authorList>
    </citation>
    <scope>NUCLEOTIDE SEQUENCE</scope>
    <source>
        <strain evidence="2">Wild A</strain>
    </source>
</reference>
<feature type="transmembrane region" description="Helical" evidence="1">
    <location>
        <begin position="107"/>
        <end position="126"/>
    </location>
</feature>
<keyword evidence="3" id="KW-1185">Reference proteome</keyword>
<dbReference type="OrthoDB" id="2398307at2759"/>
<sequence length="233" mass="27126">MAINNEQKIKIYKSKFDKIKSLLKLNLFSLAILSQFIVITLFQSELSFRNSNLNELLNIINNNCPSYRRRFVYMNFISFENYLFVAYQAFLTYLGLNSIFNQDVLQIRAYALMNFGGYIYTIIQMIEVKIPVEFARKACLVQIDSNIMGIELPQLITYTCFVMLNGYLSFKIYQPFAFVYFSVSFTSFMCAWNVKNDFGRGLKEAIASNKMKSKQLPNIQSIVIDDDEVQQQS</sequence>